<evidence type="ECO:0000256" key="3">
    <source>
        <dbReference type="SAM" id="SignalP"/>
    </source>
</evidence>
<dbReference type="GO" id="GO:0016829">
    <property type="term" value="F:lyase activity"/>
    <property type="evidence" value="ECO:0007669"/>
    <property type="project" value="UniProtKB-KW"/>
</dbReference>
<dbReference type="Pfam" id="PF05426">
    <property type="entry name" value="Alginate_lyase"/>
    <property type="match status" value="1"/>
</dbReference>
<dbReference type="Gene3D" id="1.50.10.100">
    <property type="entry name" value="Chondroitin AC/alginate lyase"/>
    <property type="match status" value="1"/>
</dbReference>
<name>A0A285ZRS8_9SPHI</name>
<keyword evidence="2 5" id="KW-0456">Lyase</keyword>
<dbReference type="InterPro" id="IPR008929">
    <property type="entry name" value="Chondroitin_lyas"/>
</dbReference>
<reference evidence="6" key="1">
    <citation type="submission" date="2017-09" db="EMBL/GenBank/DDBJ databases">
        <authorList>
            <person name="Varghese N."/>
            <person name="Submissions S."/>
        </authorList>
    </citation>
    <scope>NUCLEOTIDE SEQUENCE [LARGE SCALE GENOMIC DNA]</scope>
    <source>
        <strain evidence="6">CGMCC 1.12803</strain>
    </source>
</reference>
<organism evidence="5 6">
    <name type="scientific">Pedobacter xixiisoli</name>
    <dbReference type="NCBI Taxonomy" id="1476464"/>
    <lineage>
        <taxon>Bacteria</taxon>
        <taxon>Pseudomonadati</taxon>
        <taxon>Bacteroidota</taxon>
        <taxon>Sphingobacteriia</taxon>
        <taxon>Sphingobacteriales</taxon>
        <taxon>Sphingobacteriaceae</taxon>
        <taxon>Pedobacter</taxon>
    </lineage>
</organism>
<keyword evidence="6" id="KW-1185">Reference proteome</keyword>
<sequence>MKRHLWKMLLFVATINIAFAQNTFKTQATQILKVQVLKEAEWAMQQKSVTVTAESSPRSAGGKHDFFSEGDYWWPNPANPNGPYIQRDGETNPNNFVAHRYAMIRFSEIIGALASAYQITGDEKYVKQALVHLKAWFVNQETLMNPNLAYAQAIQGLYTGRSIGIIDTIHLMEVAQGIMVMEKAKSFDKANLITIKRWFADYILWLNTSKNGIAEKNAKNNHGTTWAMQTASFAKLVNDQPMLDSLRLRYRNVFLPNQMAADGGFPLELARTKPYGYSIFNLDAMVMLCQMLSTPKDNLWTYQTADGKSIKKGLEYLYPYIADRSKWPLKPDIMFWENWPVAQPFLLFGANYFGEQTWFNTWKSLDLKPTNEEVVRNLPIRHPLIWL</sequence>
<evidence type="ECO:0000259" key="4">
    <source>
        <dbReference type="Pfam" id="PF05426"/>
    </source>
</evidence>
<feature type="domain" description="Alginate lyase" evidence="4">
    <location>
        <begin position="50"/>
        <end position="327"/>
    </location>
</feature>
<dbReference type="InterPro" id="IPR008397">
    <property type="entry name" value="Alginate_lyase_dom"/>
</dbReference>
<gene>
    <name evidence="5" type="ORF">SAMN06297358_0627</name>
</gene>
<accession>A0A285ZRS8</accession>
<evidence type="ECO:0000256" key="1">
    <source>
        <dbReference type="ARBA" id="ARBA00022729"/>
    </source>
</evidence>
<feature type="chain" id="PRO_5013375461" evidence="3">
    <location>
        <begin position="21"/>
        <end position="387"/>
    </location>
</feature>
<feature type="signal peptide" evidence="3">
    <location>
        <begin position="1"/>
        <end position="20"/>
    </location>
</feature>
<evidence type="ECO:0000313" key="6">
    <source>
        <dbReference type="Proteomes" id="UP000219281"/>
    </source>
</evidence>
<dbReference type="SUPFAM" id="SSF48230">
    <property type="entry name" value="Chondroitin AC/alginate lyase"/>
    <property type="match status" value="1"/>
</dbReference>
<dbReference type="GO" id="GO:0042597">
    <property type="term" value="C:periplasmic space"/>
    <property type="evidence" value="ECO:0007669"/>
    <property type="project" value="InterPro"/>
</dbReference>
<proteinExistence type="predicted"/>
<dbReference type="OrthoDB" id="7210452at2"/>
<dbReference type="RefSeq" id="WP_097128570.1">
    <property type="nucleotide sequence ID" value="NZ_OCMT01000001.1"/>
</dbReference>
<dbReference type="Proteomes" id="UP000219281">
    <property type="component" value="Unassembled WGS sequence"/>
</dbReference>
<dbReference type="AlphaFoldDB" id="A0A285ZRS8"/>
<evidence type="ECO:0000256" key="2">
    <source>
        <dbReference type="ARBA" id="ARBA00023239"/>
    </source>
</evidence>
<dbReference type="EMBL" id="OCMT01000001">
    <property type="protein sequence ID" value="SOD12363.1"/>
    <property type="molecule type" value="Genomic_DNA"/>
</dbReference>
<protein>
    <submittedName>
        <fullName evidence="5">Alginate lyase</fullName>
    </submittedName>
</protein>
<keyword evidence="1 3" id="KW-0732">Signal</keyword>
<evidence type="ECO:0000313" key="5">
    <source>
        <dbReference type="EMBL" id="SOD12363.1"/>
    </source>
</evidence>